<dbReference type="InterPro" id="IPR019173">
    <property type="entry name" value="NADH_UbQ_OxRdtase_B5_su"/>
</dbReference>
<accession>V9LCL6</accession>
<keyword evidence="13" id="KW-0496">Mitochondrion</keyword>
<dbReference type="GO" id="GO:0005743">
    <property type="term" value="C:mitochondrial inner membrane"/>
    <property type="evidence" value="ECO:0007669"/>
    <property type="project" value="UniProtKB-SubCell"/>
</dbReference>
<feature type="region of interest" description="Disordered" evidence="17">
    <location>
        <begin position="21"/>
        <end position="40"/>
    </location>
</feature>
<reference evidence="19" key="1">
    <citation type="journal article" date="2014" name="Nature">
        <title>Elephant shark genome provides unique insights into gnathostome evolution.</title>
        <authorList>
            <consortium name="International Elephant Shark Genome Sequencing Consortium"/>
            <person name="Venkatesh B."/>
            <person name="Lee A.P."/>
            <person name="Ravi V."/>
            <person name="Maurya A.K."/>
            <person name="Lian M.M."/>
            <person name="Swann J.B."/>
            <person name="Ohta Y."/>
            <person name="Flajnik M.F."/>
            <person name="Sutoh Y."/>
            <person name="Kasahara M."/>
            <person name="Hoon S."/>
            <person name="Gangu V."/>
            <person name="Roy S.W."/>
            <person name="Irimia M."/>
            <person name="Korzh V."/>
            <person name="Kondrychyn I."/>
            <person name="Lim Z.W."/>
            <person name="Tay B.H."/>
            <person name="Tohari S."/>
            <person name="Kong K.W."/>
            <person name="Ho S."/>
            <person name="Lorente-Galdos B."/>
            <person name="Quilez J."/>
            <person name="Marques-Bonet T."/>
            <person name="Raney B.J."/>
            <person name="Ingham P.W."/>
            <person name="Tay A."/>
            <person name="Hillier L.W."/>
            <person name="Minx P."/>
            <person name="Boehm T."/>
            <person name="Wilson R.K."/>
            <person name="Brenner S."/>
            <person name="Warren W.C."/>
        </authorList>
    </citation>
    <scope>NUCLEOTIDE SEQUENCE</scope>
    <source>
        <tissue evidence="19">Brain</tissue>
    </source>
</reference>
<evidence type="ECO:0000256" key="9">
    <source>
        <dbReference type="ARBA" id="ARBA00022792"/>
    </source>
</evidence>
<dbReference type="GeneID" id="103175888"/>
<evidence type="ECO:0000256" key="8">
    <source>
        <dbReference type="ARBA" id="ARBA00022692"/>
    </source>
</evidence>
<comment type="function">
    <text evidence="1">Accessory subunit of the mitochondrial membrane respiratory chain NADH dehydrogenase (Complex I), that is believed not to be involved in catalysis. Complex I functions in the transfer of electrons from NADH to the respiratory chain. The immediate electron acceptor for the enzyme is believed to be ubiquinone.</text>
</comment>
<dbReference type="KEGG" id="cmk:103175888"/>
<keyword evidence="6" id="KW-0813">Transport</keyword>
<dbReference type="RefSeq" id="XP_007887374.1">
    <property type="nucleotide sequence ID" value="XM_007889183.1"/>
</dbReference>
<evidence type="ECO:0000256" key="14">
    <source>
        <dbReference type="ARBA" id="ARBA00023136"/>
    </source>
</evidence>
<comment type="similarity">
    <text evidence="3">Belongs to the complex I NDUFB5 subunit family.</text>
</comment>
<evidence type="ECO:0000256" key="7">
    <source>
        <dbReference type="ARBA" id="ARBA00022660"/>
    </source>
</evidence>
<evidence type="ECO:0000256" key="4">
    <source>
        <dbReference type="ARBA" id="ARBA00011533"/>
    </source>
</evidence>
<dbReference type="Pfam" id="PF09781">
    <property type="entry name" value="NDUF_B5"/>
    <property type="match status" value="1"/>
</dbReference>
<keyword evidence="8 18" id="KW-0812">Transmembrane</keyword>
<evidence type="ECO:0000256" key="1">
    <source>
        <dbReference type="ARBA" id="ARBA00003195"/>
    </source>
</evidence>
<keyword evidence="12 18" id="KW-1133">Transmembrane helix</keyword>
<evidence type="ECO:0000256" key="3">
    <source>
        <dbReference type="ARBA" id="ARBA00007152"/>
    </source>
</evidence>
<dbReference type="PANTHER" id="PTHR13178:SF0">
    <property type="entry name" value="NADH DEHYDROGENASE [UBIQUINONE] 1 BETA SUBCOMPLEX SUBUNIT 5, MITOCHONDRIAL"/>
    <property type="match status" value="1"/>
</dbReference>
<sequence length="192" mass="21612">MAAAVGLLRAAAAVLTRGSGPGAALRGGGRPSLLPRSGSSPHTANVVVRHGSHGKQMFVIKATQYYDTRFLKLLRFYICLTGIPMALLITYVNVFIGEAKLAEIPEGYIPYHWEYHKHPITRWIVRNIYDPPEKDYEKMMALVAVEAEKADLRGKHLEARRLMRTRGDGPWYHYETLDKNLIDNSHKSSPDK</sequence>
<name>V9LCL6_CALMI</name>
<keyword evidence="10" id="KW-0809">Transit peptide</keyword>
<evidence type="ECO:0000256" key="6">
    <source>
        <dbReference type="ARBA" id="ARBA00022448"/>
    </source>
</evidence>
<keyword evidence="7" id="KW-0679">Respiratory chain</keyword>
<dbReference type="AlphaFoldDB" id="V9LCL6"/>
<organism evidence="19">
    <name type="scientific">Callorhinchus milii</name>
    <name type="common">Ghost shark</name>
    <dbReference type="NCBI Taxonomy" id="7868"/>
    <lineage>
        <taxon>Eukaryota</taxon>
        <taxon>Metazoa</taxon>
        <taxon>Chordata</taxon>
        <taxon>Craniata</taxon>
        <taxon>Vertebrata</taxon>
        <taxon>Chondrichthyes</taxon>
        <taxon>Holocephali</taxon>
        <taxon>Chimaeriformes</taxon>
        <taxon>Callorhinchidae</taxon>
        <taxon>Callorhinchus</taxon>
    </lineage>
</organism>
<evidence type="ECO:0000256" key="13">
    <source>
        <dbReference type="ARBA" id="ARBA00023128"/>
    </source>
</evidence>
<dbReference type="PANTHER" id="PTHR13178">
    <property type="entry name" value="NADH-UBIQUINONE OXIDOREDUCTASE SGDH SUBUNIT"/>
    <property type="match status" value="1"/>
</dbReference>
<evidence type="ECO:0000256" key="12">
    <source>
        <dbReference type="ARBA" id="ARBA00022989"/>
    </source>
</evidence>
<keyword evidence="11" id="KW-0249">Electron transport</keyword>
<feature type="compositionally biased region" description="Gly residues" evidence="17">
    <location>
        <begin position="21"/>
        <end position="30"/>
    </location>
</feature>
<evidence type="ECO:0000256" key="15">
    <source>
        <dbReference type="ARBA" id="ARBA00032395"/>
    </source>
</evidence>
<evidence type="ECO:0000256" key="2">
    <source>
        <dbReference type="ARBA" id="ARBA00004434"/>
    </source>
</evidence>
<comment type="subunit">
    <text evidence="4">Complex I is composed of 45 different subunits.</text>
</comment>
<evidence type="ECO:0000256" key="10">
    <source>
        <dbReference type="ARBA" id="ARBA00022946"/>
    </source>
</evidence>
<keyword evidence="19" id="KW-0830">Ubiquinone</keyword>
<feature type="compositionally biased region" description="Low complexity" evidence="17">
    <location>
        <begin position="31"/>
        <end position="40"/>
    </location>
</feature>
<proteinExistence type="evidence at transcript level"/>
<evidence type="ECO:0000256" key="17">
    <source>
        <dbReference type="SAM" id="MobiDB-lite"/>
    </source>
</evidence>
<evidence type="ECO:0000256" key="16">
    <source>
        <dbReference type="ARBA" id="ARBA00032550"/>
    </source>
</evidence>
<feature type="transmembrane region" description="Helical" evidence="18">
    <location>
        <begin position="74"/>
        <end position="96"/>
    </location>
</feature>
<evidence type="ECO:0000256" key="11">
    <source>
        <dbReference type="ARBA" id="ARBA00022982"/>
    </source>
</evidence>
<keyword evidence="14 18" id="KW-0472">Membrane</keyword>
<protein>
    <recommendedName>
        <fullName evidence="5">NADH dehydrogenase [ubiquinone] 1 beta subcomplex subunit 5, mitochondrial</fullName>
    </recommendedName>
    <alternativeName>
        <fullName evidence="16">Complex I-SGDH</fullName>
    </alternativeName>
    <alternativeName>
        <fullName evidence="15">NADH-ubiquinone oxidoreductase SGDH subunit</fullName>
    </alternativeName>
</protein>
<evidence type="ECO:0000256" key="5">
    <source>
        <dbReference type="ARBA" id="ARBA00015175"/>
    </source>
</evidence>
<keyword evidence="9" id="KW-0999">Mitochondrion inner membrane</keyword>
<dbReference type="EMBL" id="JW877929">
    <property type="protein sequence ID" value="AFP10446.1"/>
    <property type="molecule type" value="mRNA"/>
</dbReference>
<dbReference type="OrthoDB" id="9995605at2759"/>
<evidence type="ECO:0000313" key="19">
    <source>
        <dbReference type="EMBL" id="AFP10446.1"/>
    </source>
</evidence>
<dbReference type="CTD" id="4711"/>
<comment type="subcellular location">
    <subcellularLocation>
        <location evidence="2">Mitochondrion inner membrane</location>
        <topology evidence="2">Single-pass membrane protein</topology>
    </subcellularLocation>
</comment>
<evidence type="ECO:0000256" key="18">
    <source>
        <dbReference type="SAM" id="Phobius"/>
    </source>
</evidence>